<evidence type="ECO:0000313" key="3">
    <source>
        <dbReference type="Proteomes" id="UP000735302"/>
    </source>
</evidence>
<reference evidence="2 3" key="1">
    <citation type="journal article" date="2021" name="Elife">
        <title>Chloroplast acquisition without the gene transfer in kleptoplastic sea slugs, Plakobranchus ocellatus.</title>
        <authorList>
            <person name="Maeda T."/>
            <person name="Takahashi S."/>
            <person name="Yoshida T."/>
            <person name="Shimamura S."/>
            <person name="Takaki Y."/>
            <person name="Nagai Y."/>
            <person name="Toyoda A."/>
            <person name="Suzuki Y."/>
            <person name="Arimoto A."/>
            <person name="Ishii H."/>
            <person name="Satoh N."/>
            <person name="Nishiyama T."/>
            <person name="Hasebe M."/>
            <person name="Maruyama T."/>
            <person name="Minagawa J."/>
            <person name="Obokata J."/>
            <person name="Shigenobu S."/>
        </authorList>
    </citation>
    <scope>NUCLEOTIDE SEQUENCE [LARGE SCALE GENOMIC DNA]</scope>
</reference>
<feature type="region of interest" description="Disordered" evidence="1">
    <location>
        <begin position="54"/>
        <end position="76"/>
    </location>
</feature>
<dbReference type="AlphaFoldDB" id="A0AAV4A820"/>
<gene>
    <name evidence="2" type="ORF">PoB_002887400</name>
</gene>
<comment type="caution">
    <text evidence="2">The sequence shown here is derived from an EMBL/GenBank/DDBJ whole genome shotgun (WGS) entry which is preliminary data.</text>
</comment>
<evidence type="ECO:0000313" key="2">
    <source>
        <dbReference type="EMBL" id="GFO02369.1"/>
    </source>
</evidence>
<protein>
    <submittedName>
        <fullName evidence="2">Uncharacterized protein</fullName>
    </submittedName>
</protein>
<proteinExistence type="predicted"/>
<keyword evidence="3" id="KW-1185">Reference proteome</keyword>
<dbReference type="Proteomes" id="UP000735302">
    <property type="component" value="Unassembled WGS sequence"/>
</dbReference>
<evidence type="ECO:0000256" key="1">
    <source>
        <dbReference type="SAM" id="MobiDB-lite"/>
    </source>
</evidence>
<dbReference type="EMBL" id="BLXT01003580">
    <property type="protein sequence ID" value="GFO02369.1"/>
    <property type="molecule type" value="Genomic_DNA"/>
</dbReference>
<name>A0AAV4A820_9GAST</name>
<sequence length="76" mass="8610">MEASSDYFGAQDEEVVDEEWYEKTCLQFAPFQPSKLYHSDPVTGNEIGGRGQDWRLFDANDPPKIVTGNGLRGKDR</sequence>
<accession>A0AAV4A820</accession>
<organism evidence="2 3">
    <name type="scientific">Plakobranchus ocellatus</name>
    <dbReference type="NCBI Taxonomy" id="259542"/>
    <lineage>
        <taxon>Eukaryota</taxon>
        <taxon>Metazoa</taxon>
        <taxon>Spiralia</taxon>
        <taxon>Lophotrochozoa</taxon>
        <taxon>Mollusca</taxon>
        <taxon>Gastropoda</taxon>
        <taxon>Heterobranchia</taxon>
        <taxon>Euthyneura</taxon>
        <taxon>Panpulmonata</taxon>
        <taxon>Sacoglossa</taxon>
        <taxon>Placobranchoidea</taxon>
        <taxon>Plakobranchidae</taxon>
        <taxon>Plakobranchus</taxon>
    </lineage>
</organism>